<evidence type="ECO:0000256" key="1">
    <source>
        <dbReference type="SAM" id="SignalP"/>
    </source>
</evidence>
<gene>
    <name evidence="2" type="ORF">PMAYCL1PPCAC_22362</name>
</gene>
<dbReference type="EMBL" id="BTRK01000005">
    <property type="protein sequence ID" value="GMR52167.1"/>
    <property type="molecule type" value="Genomic_DNA"/>
</dbReference>
<evidence type="ECO:0000313" key="2">
    <source>
        <dbReference type="EMBL" id="GMR52167.1"/>
    </source>
</evidence>
<evidence type="ECO:0000313" key="3">
    <source>
        <dbReference type="Proteomes" id="UP001328107"/>
    </source>
</evidence>
<comment type="caution">
    <text evidence="2">The sequence shown here is derived from an EMBL/GenBank/DDBJ whole genome shotgun (WGS) entry which is preliminary data.</text>
</comment>
<dbReference type="AlphaFoldDB" id="A0AAN5I4Q4"/>
<accession>A0AAN5I4Q4</accession>
<dbReference type="Proteomes" id="UP001328107">
    <property type="component" value="Unassembled WGS sequence"/>
</dbReference>
<feature type="signal peptide" evidence="1">
    <location>
        <begin position="1"/>
        <end position="19"/>
    </location>
</feature>
<proteinExistence type="predicted"/>
<organism evidence="2 3">
    <name type="scientific">Pristionchus mayeri</name>
    <dbReference type="NCBI Taxonomy" id="1317129"/>
    <lineage>
        <taxon>Eukaryota</taxon>
        <taxon>Metazoa</taxon>
        <taxon>Ecdysozoa</taxon>
        <taxon>Nematoda</taxon>
        <taxon>Chromadorea</taxon>
        <taxon>Rhabditida</taxon>
        <taxon>Rhabditina</taxon>
        <taxon>Diplogasteromorpha</taxon>
        <taxon>Diplogasteroidea</taxon>
        <taxon>Neodiplogasteridae</taxon>
        <taxon>Pristionchus</taxon>
    </lineage>
</organism>
<keyword evidence="1" id="KW-0732">Signal</keyword>
<feature type="chain" id="PRO_5042871467" evidence="1">
    <location>
        <begin position="20"/>
        <end position="80"/>
    </location>
</feature>
<name>A0AAN5I4Q4_9BILA</name>
<protein>
    <submittedName>
        <fullName evidence="2">Uncharacterized protein</fullName>
    </submittedName>
</protein>
<feature type="non-terminal residue" evidence="2">
    <location>
        <position position="1"/>
    </location>
</feature>
<keyword evidence="3" id="KW-1185">Reference proteome</keyword>
<reference evidence="3" key="1">
    <citation type="submission" date="2022-10" db="EMBL/GenBank/DDBJ databases">
        <title>Genome assembly of Pristionchus species.</title>
        <authorList>
            <person name="Yoshida K."/>
            <person name="Sommer R.J."/>
        </authorList>
    </citation>
    <scope>NUCLEOTIDE SEQUENCE [LARGE SCALE GENOMIC DNA]</scope>
    <source>
        <strain evidence="3">RS5460</strain>
    </source>
</reference>
<sequence length="80" mass="8890">ASMKLVLFILLLVLLGCEAKYRYGKREAGFEIVMGESDGILASAAPQARPKRWGDLPIPKKKMVIQHVRACRWGGLPIPE</sequence>